<keyword evidence="2 7" id="KW-0819">tRNA processing</keyword>
<dbReference type="SUPFAM" id="SSF54211">
    <property type="entry name" value="Ribosomal protein S5 domain 2-like"/>
    <property type="match status" value="1"/>
</dbReference>
<dbReference type="GO" id="GO:0030677">
    <property type="term" value="C:ribonuclease P complex"/>
    <property type="evidence" value="ECO:0007669"/>
    <property type="project" value="TreeGrafter"/>
</dbReference>
<comment type="caution">
    <text evidence="9">The sequence shown here is derived from an EMBL/GenBank/DDBJ whole genome shotgun (WGS) entry which is preliminary data.</text>
</comment>
<evidence type="ECO:0000256" key="4">
    <source>
        <dbReference type="ARBA" id="ARBA00022759"/>
    </source>
</evidence>
<proteinExistence type="inferred from homology"/>
<dbReference type="HAMAP" id="MF_00227">
    <property type="entry name" value="RNase_P"/>
    <property type="match status" value="1"/>
</dbReference>
<dbReference type="RefSeq" id="WP_123288654.1">
    <property type="nucleotide sequence ID" value="NZ_RJVA01000001.1"/>
</dbReference>
<dbReference type="PANTHER" id="PTHR33992:SF1">
    <property type="entry name" value="RIBONUCLEASE P PROTEIN COMPONENT"/>
    <property type="match status" value="1"/>
</dbReference>
<evidence type="ECO:0000256" key="2">
    <source>
        <dbReference type="ARBA" id="ARBA00022694"/>
    </source>
</evidence>
<keyword evidence="5 7" id="KW-0378">Hydrolase</keyword>
<dbReference type="GO" id="GO:0042781">
    <property type="term" value="F:3'-tRNA processing endoribonuclease activity"/>
    <property type="evidence" value="ECO:0007669"/>
    <property type="project" value="TreeGrafter"/>
</dbReference>
<gene>
    <name evidence="7" type="primary">rnpA</name>
    <name evidence="9" type="ORF">EDC27_0090</name>
</gene>
<organism evidence="9 10">
    <name type="scientific">Desulfosoma caldarium</name>
    <dbReference type="NCBI Taxonomy" id="610254"/>
    <lineage>
        <taxon>Bacteria</taxon>
        <taxon>Pseudomonadati</taxon>
        <taxon>Thermodesulfobacteriota</taxon>
        <taxon>Syntrophobacteria</taxon>
        <taxon>Syntrophobacterales</taxon>
        <taxon>Syntrophobacteraceae</taxon>
        <taxon>Desulfosoma</taxon>
    </lineage>
</organism>
<evidence type="ECO:0000256" key="8">
    <source>
        <dbReference type="NCBIfam" id="TIGR00188"/>
    </source>
</evidence>
<sequence>MQAEHGAVVSATTRCRPLSFRPEERLKKRSEYQRVSREGWRLSCGPFVLSVAPNGLPHHRLGLVVQKRYWKAATRNRIKRCLREWFRHAKSTLPPPNLDIVVIARPGAETVTPARMADLFGECLKRGGRRMA</sequence>
<evidence type="ECO:0000256" key="3">
    <source>
        <dbReference type="ARBA" id="ARBA00022722"/>
    </source>
</evidence>
<dbReference type="InterPro" id="IPR014721">
    <property type="entry name" value="Ribsml_uS5_D2-typ_fold_subgr"/>
</dbReference>
<evidence type="ECO:0000313" key="9">
    <source>
        <dbReference type="EMBL" id="ROR03553.1"/>
    </source>
</evidence>
<evidence type="ECO:0000313" key="10">
    <source>
        <dbReference type="Proteomes" id="UP000276223"/>
    </source>
</evidence>
<dbReference type="InterPro" id="IPR020568">
    <property type="entry name" value="Ribosomal_Su5_D2-typ_SF"/>
</dbReference>
<dbReference type="Pfam" id="PF00825">
    <property type="entry name" value="Ribonuclease_P"/>
    <property type="match status" value="1"/>
</dbReference>
<dbReference type="InterPro" id="IPR000100">
    <property type="entry name" value="RNase_P"/>
</dbReference>
<name>A0A3N1VL82_9BACT</name>
<dbReference type="GO" id="GO:0000049">
    <property type="term" value="F:tRNA binding"/>
    <property type="evidence" value="ECO:0007669"/>
    <property type="project" value="UniProtKB-UniRule"/>
</dbReference>
<dbReference type="GO" id="GO:0004526">
    <property type="term" value="F:ribonuclease P activity"/>
    <property type="evidence" value="ECO:0007669"/>
    <property type="project" value="UniProtKB-UniRule"/>
</dbReference>
<comment type="function">
    <text evidence="1 7">RNaseP catalyzes the removal of the 5'-leader sequence from pre-tRNA to produce the mature 5'-terminus. It can also cleave other RNA substrates such as 4.5S RNA. The protein component plays an auxiliary but essential role in vivo by binding to the 5'-leader sequence and broadening the substrate specificity of the ribozyme.</text>
</comment>
<dbReference type="Proteomes" id="UP000276223">
    <property type="component" value="Unassembled WGS sequence"/>
</dbReference>
<comment type="subunit">
    <text evidence="7">Consists of a catalytic RNA component (M1 or rnpB) and a protein subunit.</text>
</comment>
<keyword evidence="10" id="KW-1185">Reference proteome</keyword>
<comment type="similarity">
    <text evidence="7">Belongs to the RnpA family.</text>
</comment>
<dbReference type="EC" id="3.1.26.5" evidence="7 8"/>
<reference evidence="9 10" key="1">
    <citation type="submission" date="2018-11" db="EMBL/GenBank/DDBJ databases">
        <title>Genomic Encyclopedia of Type Strains, Phase IV (KMG-IV): sequencing the most valuable type-strain genomes for metagenomic binning, comparative biology and taxonomic classification.</title>
        <authorList>
            <person name="Goeker M."/>
        </authorList>
    </citation>
    <scope>NUCLEOTIDE SEQUENCE [LARGE SCALE GENOMIC DNA]</scope>
    <source>
        <strain evidence="9 10">DSM 22027</strain>
    </source>
</reference>
<comment type="catalytic activity">
    <reaction evidence="7">
        <text>Endonucleolytic cleavage of RNA, removing 5'-extranucleotides from tRNA precursor.</text>
        <dbReference type="EC" id="3.1.26.5"/>
    </reaction>
</comment>
<dbReference type="GO" id="GO:0001682">
    <property type="term" value="P:tRNA 5'-leader removal"/>
    <property type="evidence" value="ECO:0007669"/>
    <property type="project" value="UniProtKB-UniRule"/>
</dbReference>
<dbReference type="AlphaFoldDB" id="A0A3N1VL82"/>
<dbReference type="EMBL" id="RJVA01000001">
    <property type="protein sequence ID" value="ROR03553.1"/>
    <property type="molecule type" value="Genomic_DNA"/>
</dbReference>
<accession>A0A3N1VL82</accession>
<protein>
    <recommendedName>
        <fullName evidence="7 8">Ribonuclease P protein component</fullName>
        <shortName evidence="7">RNase P protein</shortName>
        <shortName evidence="7">RNaseP protein</shortName>
        <ecNumber evidence="7 8">3.1.26.5</ecNumber>
    </recommendedName>
    <alternativeName>
        <fullName evidence="7">Protein C5</fullName>
    </alternativeName>
</protein>
<dbReference type="PANTHER" id="PTHR33992">
    <property type="entry name" value="RIBONUCLEASE P PROTEIN COMPONENT"/>
    <property type="match status" value="1"/>
</dbReference>
<dbReference type="OrthoDB" id="9810867at2"/>
<dbReference type="PROSITE" id="PS00648">
    <property type="entry name" value="RIBONUCLEASE_P"/>
    <property type="match status" value="1"/>
</dbReference>
<evidence type="ECO:0000256" key="5">
    <source>
        <dbReference type="ARBA" id="ARBA00022801"/>
    </source>
</evidence>
<evidence type="ECO:0000256" key="6">
    <source>
        <dbReference type="ARBA" id="ARBA00022884"/>
    </source>
</evidence>
<evidence type="ECO:0000256" key="7">
    <source>
        <dbReference type="HAMAP-Rule" id="MF_00227"/>
    </source>
</evidence>
<dbReference type="NCBIfam" id="TIGR00188">
    <property type="entry name" value="rnpA"/>
    <property type="match status" value="1"/>
</dbReference>
<keyword evidence="6 7" id="KW-0694">RNA-binding</keyword>
<keyword evidence="3 7" id="KW-0540">Nuclease</keyword>
<dbReference type="InterPro" id="IPR020539">
    <property type="entry name" value="RNase_P_CS"/>
</dbReference>
<evidence type="ECO:0000256" key="1">
    <source>
        <dbReference type="ARBA" id="ARBA00002663"/>
    </source>
</evidence>
<keyword evidence="4 7" id="KW-0255">Endonuclease</keyword>
<dbReference type="Gene3D" id="3.30.230.10">
    <property type="match status" value="1"/>
</dbReference>